<evidence type="ECO:0000256" key="1">
    <source>
        <dbReference type="ARBA" id="ARBA00004571"/>
    </source>
</evidence>
<dbReference type="eggNOG" id="COG4771">
    <property type="taxonomic scope" value="Bacteria"/>
</dbReference>
<feature type="chain" id="PRO_5002125269" evidence="8">
    <location>
        <begin position="21"/>
        <end position="1043"/>
    </location>
</feature>
<organism evidence="11 12">
    <name type="scientific">Sphingobacterium deserti</name>
    <dbReference type="NCBI Taxonomy" id="1229276"/>
    <lineage>
        <taxon>Bacteria</taxon>
        <taxon>Pseudomonadati</taxon>
        <taxon>Bacteroidota</taxon>
        <taxon>Sphingobacteriia</taxon>
        <taxon>Sphingobacteriales</taxon>
        <taxon>Sphingobacteriaceae</taxon>
        <taxon>Sphingobacterium</taxon>
    </lineage>
</organism>
<feature type="signal peptide" evidence="8">
    <location>
        <begin position="1"/>
        <end position="20"/>
    </location>
</feature>
<dbReference type="Gene3D" id="2.60.40.1120">
    <property type="entry name" value="Carboxypeptidase-like, regulatory domain"/>
    <property type="match status" value="1"/>
</dbReference>
<keyword evidence="11" id="KW-0675">Receptor</keyword>
<keyword evidence="8" id="KW-0732">Signal</keyword>
<evidence type="ECO:0000313" key="11">
    <source>
        <dbReference type="EMBL" id="KGE14424.1"/>
    </source>
</evidence>
<evidence type="ECO:0000313" key="12">
    <source>
        <dbReference type="Proteomes" id="UP000031802"/>
    </source>
</evidence>
<dbReference type="PROSITE" id="PS52016">
    <property type="entry name" value="TONB_DEPENDENT_REC_3"/>
    <property type="match status" value="1"/>
</dbReference>
<evidence type="ECO:0000256" key="3">
    <source>
        <dbReference type="ARBA" id="ARBA00022452"/>
    </source>
</evidence>
<dbReference type="InterPro" id="IPR037066">
    <property type="entry name" value="Plug_dom_sf"/>
</dbReference>
<feature type="domain" description="TonB-dependent receptor plug" evidence="9">
    <location>
        <begin position="133"/>
        <end position="261"/>
    </location>
</feature>
<evidence type="ECO:0000256" key="6">
    <source>
        <dbReference type="ARBA" id="ARBA00023237"/>
    </source>
</evidence>
<keyword evidence="4 7" id="KW-0812">Transmembrane</keyword>
<keyword evidence="2 7" id="KW-0813">Transport</keyword>
<protein>
    <submittedName>
        <fullName evidence="11">TonB-dependent receptor plug</fullName>
    </submittedName>
</protein>
<evidence type="ECO:0000259" key="9">
    <source>
        <dbReference type="Pfam" id="PF07715"/>
    </source>
</evidence>
<reference evidence="12" key="1">
    <citation type="submission" date="2014-04" db="EMBL/GenBank/DDBJ databases">
        <title>Whole-Genome optical mapping and complete genome sequence of Sphingobacterium deserti sp. nov., a new spaces isolated from desert in the west of China.</title>
        <authorList>
            <person name="Teng C."/>
            <person name="Zhou Z."/>
            <person name="Li X."/>
            <person name="Chen M."/>
            <person name="Lin M."/>
            <person name="Wang L."/>
            <person name="Su S."/>
            <person name="Zhang C."/>
            <person name="Zhang W."/>
        </authorList>
    </citation>
    <scope>NUCLEOTIDE SEQUENCE [LARGE SCALE GENOMIC DNA]</scope>
    <source>
        <strain evidence="12">ACCC05744</strain>
    </source>
</reference>
<gene>
    <name evidence="11" type="ORF">DI53_1851</name>
</gene>
<proteinExistence type="inferred from homology"/>
<keyword evidence="12" id="KW-1185">Reference proteome</keyword>
<comment type="subcellular location">
    <subcellularLocation>
        <location evidence="1 7">Cell outer membrane</location>
        <topology evidence="1 7">Multi-pass membrane protein</topology>
    </subcellularLocation>
</comment>
<dbReference type="RefSeq" id="WP_081939422.1">
    <property type="nucleotide sequence ID" value="NZ_JJMU01000026.1"/>
</dbReference>
<dbReference type="InterPro" id="IPR023996">
    <property type="entry name" value="TonB-dep_OMP_SusC/RagA"/>
</dbReference>
<evidence type="ECO:0000256" key="7">
    <source>
        <dbReference type="PROSITE-ProRule" id="PRU01360"/>
    </source>
</evidence>
<dbReference type="Pfam" id="PF14905">
    <property type="entry name" value="OMP_b-brl_3"/>
    <property type="match status" value="1"/>
</dbReference>
<dbReference type="SUPFAM" id="SSF49464">
    <property type="entry name" value="Carboxypeptidase regulatory domain-like"/>
    <property type="match status" value="1"/>
</dbReference>
<evidence type="ECO:0000256" key="2">
    <source>
        <dbReference type="ARBA" id="ARBA00022448"/>
    </source>
</evidence>
<dbReference type="Gene3D" id="2.40.170.20">
    <property type="entry name" value="TonB-dependent receptor, beta-barrel domain"/>
    <property type="match status" value="1"/>
</dbReference>
<evidence type="ECO:0000256" key="8">
    <source>
        <dbReference type="SAM" id="SignalP"/>
    </source>
</evidence>
<evidence type="ECO:0000256" key="5">
    <source>
        <dbReference type="ARBA" id="ARBA00023136"/>
    </source>
</evidence>
<dbReference type="Proteomes" id="UP000031802">
    <property type="component" value="Unassembled WGS sequence"/>
</dbReference>
<dbReference type="Pfam" id="PF07715">
    <property type="entry name" value="Plug"/>
    <property type="match status" value="1"/>
</dbReference>
<feature type="domain" description="Outer membrane protein beta-barrel" evidence="10">
    <location>
        <begin position="693"/>
        <end position="794"/>
    </location>
</feature>
<evidence type="ECO:0000259" key="10">
    <source>
        <dbReference type="Pfam" id="PF14905"/>
    </source>
</evidence>
<dbReference type="InterPro" id="IPR041700">
    <property type="entry name" value="OMP_b-brl_3"/>
</dbReference>
<dbReference type="OrthoDB" id="9768177at2"/>
<evidence type="ECO:0000256" key="4">
    <source>
        <dbReference type="ARBA" id="ARBA00022692"/>
    </source>
</evidence>
<dbReference type="InterPro" id="IPR023997">
    <property type="entry name" value="TonB-dep_OMP_SusC/RagA_CS"/>
</dbReference>
<name>A0A0B8T7G7_9SPHI</name>
<dbReference type="STRING" id="1229276.DI53_1851"/>
<dbReference type="InterPro" id="IPR036942">
    <property type="entry name" value="Beta-barrel_TonB_sf"/>
</dbReference>
<comment type="similarity">
    <text evidence="7">Belongs to the TonB-dependent receptor family.</text>
</comment>
<dbReference type="InterPro" id="IPR039426">
    <property type="entry name" value="TonB-dep_rcpt-like"/>
</dbReference>
<dbReference type="EMBL" id="JJMU01000026">
    <property type="protein sequence ID" value="KGE14424.1"/>
    <property type="molecule type" value="Genomic_DNA"/>
</dbReference>
<accession>A0A0B8T7G7</accession>
<dbReference type="SUPFAM" id="SSF56935">
    <property type="entry name" value="Porins"/>
    <property type="match status" value="1"/>
</dbReference>
<keyword evidence="5 7" id="KW-0472">Membrane</keyword>
<dbReference type="NCBIfam" id="TIGR04056">
    <property type="entry name" value="OMP_RagA_SusC"/>
    <property type="match status" value="1"/>
</dbReference>
<dbReference type="Pfam" id="PF13715">
    <property type="entry name" value="CarbopepD_reg_2"/>
    <property type="match status" value="1"/>
</dbReference>
<dbReference type="PATRIC" id="fig|1229276.3.peg.1907"/>
<comment type="caution">
    <text evidence="11">The sequence shown here is derived from an EMBL/GenBank/DDBJ whole genome shotgun (WGS) entry which is preliminary data.</text>
</comment>
<dbReference type="NCBIfam" id="TIGR04057">
    <property type="entry name" value="SusC_RagA_signa"/>
    <property type="match status" value="1"/>
</dbReference>
<dbReference type="InterPro" id="IPR008969">
    <property type="entry name" value="CarboxyPept-like_regulatory"/>
</dbReference>
<dbReference type="GO" id="GO:0009279">
    <property type="term" value="C:cell outer membrane"/>
    <property type="evidence" value="ECO:0007669"/>
    <property type="project" value="UniProtKB-SubCell"/>
</dbReference>
<keyword evidence="3 7" id="KW-1134">Transmembrane beta strand</keyword>
<dbReference type="InterPro" id="IPR012910">
    <property type="entry name" value="Plug_dom"/>
</dbReference>
<sequence>MNKALLLTVALGCAGHGSYASTAAAISKPTLGVFPKTSIVNQNQISGTVSDASGPLAGVTVAVVGTTITGQTDADGRFTVNATAGSTLRFSAIGFKTKDVLASQNQLTVVLENDDTSLDEVIVTALGIKREKRALGYAAQDIKADELMKNKNPNVINSLNGKIAGVNVTNSGGAPGASANIIIRGGTSLERDNQPLFVIDGVPMDNSTGQGDNSAFDGSTNASTTNSNRAMDINPEDIESISVLKGPSAAALYGLRAAAGAVIITTKKGKDGATQASISSRFGMNWVNKLPEQQSMFKQGSYYNGALVTQTFESWGDPFGANEQRYDNMHDFYELASSYDNSFNISGGSPNGNFYLSGSNIYQTGVVPTTDFNRSTVRFNGEQKLGRVTMGANVSYSMSDTRKTLTGSGLWGAGGSGYMEGVLVWPGNDNMKDYLNPDGSNKLLLPEIALEDNMDNPYWLIHKNPQNDKTDRIIGNVYTHIDVADWFDITYRLGIDNYTTQFSSLTSAGSSVKLQWQEGMMSNTDRKYQYLNSNLMLNFKKQINDWDLGLLLGTTAEDTKVKSTSVRGERFEIKGFESIENFAQANKYYTQIHNDNRLVGVYGDLRVGYKNLAFVNFTGRNDWSSTLPLANRSFFYPSVSTSLIFTELFEKNSILSYGKLRASWASVGKDTRPYVTNTYLFGPEQTIGGGFRNHWTRGNDILLPEKTNAFEVGTDLRFLNDRIGLEFTYYQTNSINQILQPRVSNATGYILTYYNIGELNNKGVEFTLNATPIKRENFTWNTMLNISHNTGRVAELIGGLDILYVTDVQVGNGKAASYNNGDFMAISGSVWQTDDAGNLLLDYNTGRPLVKTTTTDYVGNREPDFIGGWNNSFTYKNWDLSFLFDFRKGGDIYNASDYLMTVYGTSQRTASRGETISFTGSALNPATNAYEMITRDVVADEAFYKDVYSRHTPNFIENVNWWRLRAVSLSYSLPRDLFARTKFIKGATFNATGNNLWLLTNYSGVDPETSAAGAGVVGSGSSGIDYAGVPATAGFTVGVNLRF</sequence>
<keyword evidence="6 7" id="KW-0998">Cell outer membrane</keyword>
<dbReference type="AlphaFoldDB" id="A0A0B8T7G7"/>
<dbReference type="Gene3D" id="2.170.130.10">
    <property type="entry name" value="TonB-dependent receptor, plug domain"/>
    <property type="match status" value="1"/>
</dbReference>
<reference evidence="11 12" key="2">
    <citation type="journal article" date="2015" name="PLoS ONE">
        <title>Whole-Genome Optical Mapping and Finished Genome Sequence of Sphingobacterium deserti sp. nov., a New Species Isolated from the Western Desert of China.</title>
        <authorList>
            <person name="Teng C."/>
            <person name="Zhou Z."/>
            <person name="Molnar I."/>
            <person name="Li X."/>
            <person name="Tang R."/>
            <person name="Chen M."/>
            <person name="Wang L."/>
            <person name="Su S."/>
            <person name="Zhang W."/>
            <person name="Lin M."/>
        </authorList>
    </citation>
    <scope>NUCLEOTIDE SEQUENCE [LARGE SCALE GENOMIC DNA]</scope>
    <source>
        <strain evidence="12">ACCC05744</strain>
    </source>
</reference>